<evidence type="ECO:0000259" key="2">
    <source>
        <dbReference type="PROSITE" id="PS51688"/>
    </source>
</evidence>
<dbReference type="EMBL" id="CP017141">
    <property type="protein sequence ID" value="AOM75991.1"/>
    <property type="molecule type" value="Genomic_DNA"/>
</dbReference>
<dbReference type="InterPro" id="IPR050149">
    <property type="entry name" value="Collagen_superfamily"/>
</dbReference>
<dbReference type="PROSITE" id="PS51688">
    <property type="entry name" value="ICA"/>
    <property type="match status" value="1"/>
</dbReference>
<dbReference type="Pfam" id="PF13884">
    <property type="entry name" value="Peptidase_S74"/>
    <property type="match status" value="1"/>
</dbReference>
<feature type="domain" description="Peptidase S74" evidence="2">
    <location>
        <begin position="1601"/>
        <end position="1712"/>
    </location>
</feature>
<dbReference type="GO" id="GO:0031012">
    <property type="term" value="C:extracellular matrix"/>
    <property type="evidence" value="ECO:0007669"/>
    <property type="project" value="TreeGrafter"/>
</dbReference>
<dbReference type="InterPro" id="IPR030392">
    <property type="entry name" value="S74_ICA"/>
</dbReference>
<dbReference type="KEGG" id="psty:BFS30_01720"/>
<feature type="region of interest" description="Disordered" evidence="1">
    <location>
        <begin position="182"/>
        <end position="313"/>
    </location>
</feature>
<name>A0A1D7QBD8_9SPHI</name>
<dbReference type="PANTHER" id="PTHR24023:SF1082">
    <property type="entry name" value="COLLAGEN TRIPLE HELIX REPEAT"/>
    <property type="match status" value="1"/>
</dbReference>
<evidence type="ECO:0000256" key="1">
    <source>
        <dbReference type="SAM" id="MobiDB-lite"/>
    </source>
</evidence>
<dbReference type="PANTHER" id="PTHR24023">
    <property type="entry name" value="COLLAGEN ALPHA"/>
    <property type="match status" value="1"/>
</dbReference>
<feature type="compositionally biased region" description="Low complexity" evidence="1">
    <location>
        <begin position="255"/>
        <end position="271"/>
    </location>
</feature>
<dbReference type="GO" id="GO:0030198">
    <property type="term" value="P:extracellular matrix organization"/>
    <property type="evidence" value="ECO:0007669"/>
    <property type="project" value="TreeGrafter"/>
</dbReference>
<proteinExistence type="predicted"/>
<dbReference type="InterPro" id="IPR008160">
    <property type="entry name" value="Collagen"/>
</dbReference>
<feature type="compositionally biased region" description="Low complexity" evidence="1">
    <location>
        <begin position="294"/>
        <end position="309"/>
    </location>
</feature>
<dbReference type="GO" id="GO:0030020">
    <property type="term" value="F:extracellular matrix structural constituent conferring tensile strength"/>
    <property type="evidence" value="ECO:0007669"/>
    <property type="project" value="TreeGrafter"/>
</dbReference>
<accession>A0A1D7QBD8</accession>
<keyword evidence="4" id="KW-1185">Reference proteome</keyword>
<organism evidence="3 4">
    <name type="scientific">Pedobacter steynii</name>
    <dbReference type="NCBI Taxonomy" id="430522"/>
    <lineage>
        <taxon>Bacteria</taxon>
        <taxon>Pseudomonadati</taxon>
        <taxon>Bacteroidota</taxon>
        <taxon>Sphingobacteriia</taxon>
        <taxon>Sphingobacteriales</taxon>
        <taxon>Sphingobacteriaceae</taxon>
        <taxon>Pedobacter</taxon>
    </lineage>
</organism>
<dbReference type="Pfam" id="PF01391">
    <property type="entry name" value="Collagen"/>
    <property type="match status" value="2"/>
</dbReference>
<evidence type="ECO:0000313" key="3">
    <source>
        <dbReference type="EMBL" id="AOM75991.1"/>
    </source>
</evidence>
<sequence>MSDIPFIDDAYIDAVIKAAEVHNPALNKTQGIKLRELIKFLRDRIEQGDADAVHLTGDQNITGAKAFSQITAEELSLVKNGFSSLFKSPLNQSSNYIYTLPAKNGEIALKADLNKTELGLGNVDNTSDADKPVSTAVQTALEGKQNKLSFSPENVANKAINLSSPDHTKYPTTQAVANAINGISLTPGPKGDTGLTGAKGDKGDVGATGSQGTPGATGLTGLKGDAGATGERGLQGVQGPIGLTGPKGDKGDVGATGPQGTPGATGLTGAKGDAGATGERGLQGVQGLTGQKGDVGPTGPQGVQGPAGTDATVLDATPTVKGKLKLSGDLGGTADVPTVPGLATKEPAFTKNAAFNKNYGTTAGTVAQGNDVRIINGQAAFDWGNYRQFGLGASAVTTDYDTIPSYTFYRNNGLSVANAPTAGVHSVWTTGTTTDLNTTGLGGQFALGYSNAGGNYTPAELYIRSKASATTWNSWNKIYHEGNFANGTVAQYLRGDGSLAAFPSIPQGTVTSVTSTNTYLTVANNTSTPQITLNAGSAANQVVIRDGAGNISSSVFNGNLTGNAATATNATQWNGWTNLFPTGTYSTGLTIDGIVASTSSDRLARIDDLSVRKFVGLNTGVTFNNSISGNAGSATLWGSQAINSVAEKLDAPYYVLGYDVALAAWRLTRPVGVQAMIGLSNYLPLSGGTLTGNLNGVGATFTANVNSNGAFVVNKVAGSIKGIFSQTSGGNRWFFGANAASEAGSNAGTNFVIERFSDTGASLGNSLVIERSTGFVNITGHLSAGSTASFTGTVNAAAAPSIGSHLTNKTYVDTSLDSYLPLSGGTLSGSLTTRNIGLISSTNYNYPTLGTLNGAFKIGNGSSTLNLYGLSIGVYNDGNTWMQAGRFDGTTTAYHIIMQSAGGNVGIGTTTPLSSLHVKGTIRTERLTTGQYTQIDSESGATNIFSKNTISTGFSQIMFTQGNNTEDREIGRFNGNGDLVLKSGITAATVTILNNNNFSSSPFSIVGKNSGTDDTLYTYTGAAIGLAIGLNNYLPLAGGSLTGPLNGTSATFSGSVSGTTNVIVNGAAATTRAYRLRSSGIDRWSIFVDAYAESGAQEGSNFNIARYSDTGALIGNALVINRSTGASQFGGALSATSANFSGNVSGLAYIINRASGTMRGVFAQTDSVNRWFYGANAAGETGSNVGTNFVIERFSDTGASLGNAVFVERQTGNTTFSGAITGGASASFASSVNATQNMTVTGAAATTRSFGLLTAGVLRWLMYGDSGAESGANAGTNFNIARYSDGGSFLGNALIINRSTGNAQFGGALNALQGSFVAGGATLKLQSSTGTGNTYIEFLNNTGTRLSFIGHGTASNNSLSINNSGAPILYVGTSHSFDSTVSAPTFAGALSGNASSASKFATVRTINGVGFDGSANITIPVGTGTVTSISSTVAGNALNVPATAVTGAGALDYTWAGTAAQYVNGQGNLANLNSTNVPEGGNLYFTNARAIAAPLTGYAIGSNTALSASETVLTGFGKVQGQLNAKAPLTGTGTSGTWPIAVTGNAATSTALQTARTLWGQSFNGTANISGALTGVTDITATGTITGAEIRATGDLISFYSDQRLKENFKPLEGALEKVSKLHGYTYTANNLAVELGLVPDRNRVQVGLIAQELKEVLPEAVRLAPFDTNIADGKSKSGEHYMTIQYEKVVPLLIEAVKELKSQLESLRAGN</sequence>
<dbReference type="GO" id="GO:0005615">
    <property type="term" value="C:extracellular space"/>
    <property type="evidence" value="ECO:0007669"/>
    <property type="project" value="TreeGrafter"/>
</dbReference>
<reference evidence="3 4" key="1">
    <citation type="submission" date="2016-08" db="EMBL/GenBank/DDBJ databases">
        <authorList>
            <person name="Seilhamer J.J."/>
        </authorList>
    </citation>
    <scope>NUCLEOTIDE SEQUENCE [LARGE SCALE GENOMIC DNA]</scope>
    <source>
        <strain evidence="3 4">DX4</strain>
    </source>
</reference>
<evidence type="ECO:0000313" key="4">
    <source>
        <dbReference type="Proteomes" id="UP000094313"/>
    </source>
</evidence>
<dbReference type="OrthoDB" id="773413at2"/>
<dbReference type="Proteomes" id="UP000094313">
    <property type="component" value="Chromosome"/>
</dbReference>
<gene>
    <name evidence="3" type="ORF">BFS30_01720</name>
</gene>
<dbReference type="RefSeq" id="WP_069377687.1">
    <property type="nucleotide sequence ID" value="NZ_CP017141.1"/>
</dbReference>
<protein>
    <recommendedName>
        <fullName evidence="2">Peptidase S74 domain-containing protein</fullName>
    </recommendedName>
</protein>